<dbReference type="AlphaFoldDB" id="A0A449B173"/>
<feature type="domain" description="Peptidase M13 N-terminal" evidence="9">
    <location>
        <begin position="7"/>
        <end position="382"/>
    </location>
</feature>
<dbReference type="GO" id="GO:0046872">
    <property type="term" value="F:metal ion binding"/>
    <property type="evidence" value="ECO:0007669"/>
    <property type="project" value="UniProtKB-KW"/>
</dbReference>
<keyword evidence="6" id="KW-0862">Zinc</keyword>
<dbReference type="RefSeq" id="WP_129725156.1">
    <property type="nucleotide sequence ID" value="NZ_LR215036.1"/>
</dbReference>
<evidence type="ECO:0000259" key="9">
    <source>
        <dbReference type="Pfam" id="PF05649"/>
    </source>
</evidence>
<evidence type="ECO:0000256" key="3">
    <source>
        <dbReference type="ARBA" id="ARBA00022670"/>
    </source>
</evidence>
<keyword evidence="7" id="KW-0482">Metalloprotease</keyword>
<keyword evidence="4" id="KW-0479">Metal-binding</keyword>
<keyword evidence="11" id="KW-1185">Reference proteome</keyword>
<accession>A0A449B173</accession>
<feature type="domain" description="Peptidase M13 C-terminal" evidence="8">
    <location>
        <begin position="439"/>
        <end position="629"/>
    </location>
</feature>
<proteinExistence type="inferred from homology"/>
<dbReference type="Gene3D" id="3.40.390.10">
    <property type="entry name" value="Collagenase (Catalytic Domain)"/>
    <property type="match status" value="1"/>
</dbReference>
<evidence type="ECO:0000313" key="11">
    <source>
        <dbReference type="Proteomes" id="UP000290985"/>
    </source>
</evidence>
<dbReference type="Gene3D" id="1.10.1380.10">
    <property type="entry name" value="Neutral endopeptidase , domain2"/>
    <property type="match status" value="1"/>
</dbReference>
<dbReference type="OrthoDB" id="9775677at2"/>
<dbReference type="GO" id="GO:0005886">
    <property type="term" value="C:plasma membrane"/>
    <property type="evidence" value="ECO:0007669"/>
    <property type="project" value="TreeGrafter"/>
</dbReference>
<dbReference type="EMBL" id="LR215036">
    <property type="protein sequence ID" value="VEU74313.1"/>
    <property type="molecule type" value="Genomic_DNA"/>
</dbReference>
<dbReference type="GO" id="GO:0004222">
    <property type="term" value="F:metalloendopeptidase activity"/>
    <property type="evidence" value="ECO:0007669"/>
    <property type="project" value="InterPro"/>
</dbReference>
<comment type="cofactor">
    <cofactor evidence="1">
        <name>Zn(2+)</name>
        <dbReference type="ChEBI" id="CHEBI:29105"/>
    </cofactor>
</comment>
<dbReference type="SUPFAM" id="SSF55486">
    <property type="entry name" value="Metalloproteases ('zincins'), catalytic domain"/>
    <property type="match status" value="1"/>
</dbReference>
<name>A0A449B173_9BACT</name>
<dbReference type="PROSITE" id="PS51885">
    <property type="entry name" value="NEPRILYSIN"/>
    <property type="match status" value="1"/>
</dbReference>
<evidence type="ECO:0000256" key="7">
    <source>
        <dbReference type="ARBA" id="ARBA00023049"/>
    </source>
</evidence>
<evidence type="ECO:0000313" key="10">
    <source>
        <dbReference type="EMBL" id="VEU74313.1"/>
    </source>
</evidence>
<gene>
    <name evidence="10" type="primary">pepO</name>
    <name evidence="10" type="ORF">NCTC10181_00148</name>
</gene>
<keyword evidence="5 10" id="KW-0378">Hydrolase</keyword>
<evidence type="ECO:0000256" key="4">
    <source>
        <dbReference type="ARBA" id="ARBA00022723"/>
    </source>
</evidence>
<dbReference type="Pfam" id="PF01431">
    <property type="entry name" value="Peptidase_M13"/>
    <property type="match status" value="1"/>
</dbReference>
<dbReference type="Pfam" id="PF05649">
    <property type="entry name" value="Peptidase_M13_N"/>
    <property type="match status" value="1"/>
</dbReference>
<dbReference type="PANTHER" id="PTHR11733:SF167">
    <property type="entry name" value="FI17812P1-RELATED"/>
    <property type="match status" value="1"/>
</dbReference>
<evidence type="ECO:0000256" key="5">
    <source>
        <dbReference type="ARBA" id="ARBA00022801"/>
    </source>
</evidence>
<sequence length="632" mass="72659">MNKNNLKNDFYEYVNAGWFKKAKIAPDKPSISAFGELDKQLKKQLISLADQLAIQEKQLKGPLSEFAKFYKMFKNYSMRNKLAMQPAKVLISEIEQLSSFEELAQKLTSKRSQWEYLPINLDVEDDFVNSSIKVLWMGEQSIILPSKEYYEKADAKKHLKVFKSMSLKLLKAYGYSENKANKLIKLAVEFDNLVKDYVLSSLQKADYTSLYNVVNLSELQSVSTYFNLEALAKEIVGENISSIVVTNKNYVENLNKLYNPQTFPGYKAMLIIKNLISASAYLSDELRIIATELRKSITGIDRAMSNKKYAFEKAESFFSKPLGLAYAQKYFGPQAKADVESMIAKMIGIYKERLSQNTWLSQKTKEKAILKLSKLDVMVGYPEKIRPYYELFKVKTYKEKSNLLENVLNFKKIMQQYHDSLYLKSEAKEYWEMSPAMINAYFHPIKNHIVFPAAILQAPFYNIAQGASKNYGGIGAVIAHEISHAFDNNGSQFDENGSLNNWWTDEDRAKFEQRKEQVIELFEGFDTGMGLVNGKLTVSENIADLGGFQCALEVASQQKDFNAKEFFENWATIWRNKAKPEYMTLLLKTDVHAPGKARANVHLKNSDLFHEVYHITNKDNMYLAPEKRVKIW</sequence>
<dbReference type="InterPro" id="IPR000718">
    <property type="entry name" value="Peptidase_M13"/>
</dbReference>
<evidence type="ECO:0000259" key="8">
    <source>
        <dbReference type="Pfam" id="PF01431"/>
    </source>
</evidence>
<evidence type="ECO:0000256" key="2">
    <source>
        <dbReference type="ARBA" id="ARBA00007357"/>
    </source>
</evidence>
<dbReference type="Proteomes" id="UP000290985">
    <property type="component" value="Chromosome"/>
</dbReference>
<evidence type="ECO:0000256" key="6">
    <source>
        <dbReference type="ARBA" id="ARBA00022833"/>
    </source>
</evidence>
<comment type="similarity">
    <text evidence="2">Belongs to the peptidase M13 family.</text>
</comment>
<dbReference type="EC" id="3.4.24.-" evidence="10"/>
<dbReference type="CDD" id="cd08662">
    <property type="entry name" value="M13"/>
    <property type="match status" value="1"/>
</dbReference>
<reference evidence="10 11" key="1">
    <citation type="submission" date="2019-01" db="EMBL/GenBank/DDBJ databases">
        <authorList>
            <consortium name="Pathogen Informatics"/>
        </authorList>
    </citation>
    <scope>NUCLEOTIDE SEQUENCE [LARGE SCALE GENOMIC DNA]</scope>
    <source>
        <strain evidence="10 11">NCTC10181</strain>
    </source>
</reference>
<protein>
    <submittedName>
        <fullName evidence="10">Neutral endopeptidase</fullName>
        <ecNumber evidence="10">3.4.24.-</ecNumber>
    </submittedName>
</protein>
<dbReference type="PANTHER" id="PTHR11733">
    <property type="entry name" value="ZINC METALLOPROTEASE FAMILY M13 NEPRILYSIN-RELATED"/>
    <property type="match status" value="1"/>
</dbReference>
<dbReference type="InterPro" id="IPR042089">
    <property type="entry name" value="Peptidase_M13_dom_2"/>
</dbReference>
<dbReference type="PRINTS" id="PR00786">
    <property type="entry name" value="NEPRILYSIN"/>
</dbReference>
<dbReference type="InterPro" id="IPR024079">
    <property type="entry name" value="MetalloPept_cat_dom_sf"/>
</dbReference>
<organism evidence="10 11">
    <name type="scientific">Mycoplasmopsis citelli</name>
    <dbReference type="NCBI Taxonomy" id="171281"/>
    <lineage>
        <taxon>Bacteria</taxon>
        <taxon>Bacillati</taxon>
        <taxon>Mycoplasmatota</taxon>
        <taxon>Mycoplasmoidales</taxon>
        <taxon>Metamycoplasmataceae</taxon>
        <taxon>Mycoplasmopsis</taxon>
    </lineage>
</organism>
<evidence type="ECO:0000256" key="1">
    <source>
        <dbReference type="ARBA" id="ARBA00001947"/>
    </source>
</evidence>
<keyword evidence="3" id="KW-0645">Protease</keyword>
<dbReference type="InterPro" id="IPR018497">
    <property type="entry name" value="Peptidase_M13_C"/>
</dbReference>
<dbReference type="KEGG" id="mcit:NCTC10181_00148"/>
<dbReference type="InterPro" id="IPR008753">
    <property type="entry name" value="Peptidase_M13_N"/>
</dbReference>
<dbReference type="GO" id="GO:0016485">
    <property type="term" value="P:protein processing"/>
    <property type="evidence" value="ECO:0007669"/>
    <property type="project" value="TreeGrafter"/>
</dbReference>